<protein>
    <submittedName>
        <fullName evidence="1">Uncharacterized protein</fullName>
    </submittedName>
</protein>
<dbReference type="AlphaFoldDB" id="A0A1N6GM99"/>
<dbReference type="STRING" id="226505.SAMN05444394_3361"/>
<proteinExistence type="predicted"/>
<keyword evidence="2" id="KW-1185">Reference proteome</keyword>
<accession>A0A1N6GM99</accession>
<evidence type="ECO:0000313" key="1">
    <source>
        <dbReference type="EMBL" id="SIO08616.1"/>
    </source>
</evidence>
<evidence type="ECO:0000313" key="2">
    <source>
        <dbReference type="Proteomes" id="UP000185221"/>
    </source>
</evidence>
<organism evidence="1 2">
    <name type="scientific">Algoriphagus halophilus</name>
    <dbReference type="NCBI Taxonomy" id="226505"/>
    <lineage>
        <taxon>Bacteria</taxon>
        <taxon>Pseudomonadati</taxon>
        <taxon>Bacteroidota</taxon>
        <taxon>Cytophagia</taxon>
        <taxon>Cytophagales</taxon>
        <taxon>Cyclobacteriaceae</taxon>
        <taxon>Algoriphagus</taxon>
    </lineage>
</organism>
<reference evidence="2" key="1">
    <citation type="submission" date="2016-11" db="EMBL/GenBank/DDBJ databases">
        <authorList>
            <person name="Varghese N."/>
            <person name="Submissions S."/>
        </authorList>
    </citation>
    <scope>NUCLEOTIDE SEQUENCE [LARGE SCALE GENOMIC DNA]</scope>
    <source>
        <strain evidence="2">DSM 15292</strain>
    </source>
</reference>
<name>A0A1N6GM99_9BACT</name>
<dbReference type="Proteomes" id="UP000185221">
    <property type="component" value="Unassembled WGS sequence"/>
</dbReference>
<sequence length="52" mass="6383">MRPRPHFFLYYELEETNSIYRWRGKMGSSFECPHFSDPYYAFANVLRRMDGL</sequence>
<dbReference type="EMBL" id="FSRC01000002">
    <property type="protein sequence ID" value="SIO08616.1"/>
    <property type="molecule type" value="Genomic_DNA"/>
</dbReference>
<gene>
    <name evidence="1" type="ORF">SAMN05444394_3361</name>
</gene>